<dbReference type="Proteomes" id="UP001281447">
    <property type="component" value="Unassembled WGS sequence"/>
</dbReference>
<name>A0ABU5C719_9BACI</name>
<protein>
    <recommendedName>
        <fullName evidence="2">Fe/B12 periplasmic-binding domain-containing protein</fullName>
    </recommendedName>
</protein>
<reference evidence="3 4" key="1">
    <citation type="submission" date="2023-10" db="EMBL/GenBank/DDBJ databases">
        <title>Virgibacillus halophilus 5B73C genome.</title>
        <authorList>
            <person name="Miliotis G."/>
            <person name="Sengupta P."/>
            <person name="Hameed A."/>
            <person name="Chuvochina M."/>
            <person name="Mcdonagh F."/>
            <person name="Simpson A.C."/>
            <person name="Singh N.K."/>
            <person name="Rekha P.D."/>
            <person name="Raman K."/>
            <person name="Hugenholtz P."/>
            <person name="Venkateswaran K."/>
        </authorList>
    </citation>
    <scope>NUCLEOTIDE SEQUENCE [LARGE SCALE GENOMIC DNA]</scope>
    <source>
        <strain evidence="3 4">5B73C</strain>
    </source>
</reference>
<evidence type="ECO:0000256" key="1">
    <source>
        <dbReference type="SAM" id="MobiDB-lite"/>
    </source>
</evidence>
<dbReference type="Pfam" id="PF01497">
    <property type="entry name" value="Peripla_BP_2"/>
    <property type="match status" value="1"/>
</dbReference>
<feature type="domain" description="Fe/B12 periplasmic-binding" evidence="2">
    <location>
        <begin position="2"/>
        <end position="56"/>
    </location>
</feature>
<dbReference type="SUPFAM" id="SSF53807">
    <property type="entry name" value="Helical backbone' metal receptor"/>
    <property type="match status" value="1"/>
</dbReference>
<evidence type="ECO:0000313" key="3">
    <source>
        <dbReference type="EMBL" id="MDY0395135.1"/>
    </source>
</evidence>
<organism evidence="3 4">
    <name type="scientific">Tigheibacillus halophilus</name>
    <dbReference type="NCBI Taxonomy" id="361280"/>
    <lineage>
        <taxon>Bacteria</taxon>
        <taxon>Bacillati</taxon>
        <taxon>Bacillota</taxon>
        <taxon>Bacilli</taxon>
        <taxon>Bacillales</taxon>
        <taxon>Bacillaceae</taxon>
        <taxon>Tigheibacillus</taxon>
    </lineage>
</organism>
<dbReference type="Gene3D" id="3.40.50.1980">
    <property type="entry name" value="Nitrogenase molybdenum iron protein domain"/>
    <property type="match status" value="1"/>
</dbReference>
<sequence length="66" mass="7766">MAPTVTFTYGKIDYLQQHIEIGKLLNKEKEAETWVKDFKERAQQAGKDIKKSHRQGRNCFRTGKIR</sequence>
<proteinExistence type="predicted"/>
<keyword evidence="4" id="KW-1185">Reference proteome</keyword>
<accession>A0ABU5C719</accession>
<dbReference type="EMBL" id="JAWDIP010000003">
    <property type="protein sequence ID" value="MDY0395135.1"/>
    <property type="molecule type" value="Genomic_DNA"/>
</dbReference>
<evidence type="ECO:0000259" key="2">
    <source>
        <dbReference type="Pfam" id="PF01497"/>
    </source>
</evidence>
<dbReference type="InterPro" id="IPR002491">
    <property type="entry name" value="ABC_transptr_periplasmic_BD"/>
</dbReference>
<comment type="caution">
    <text evidence="3">The sequence shown here is derived from an EMBL/GenBank/DDBJ whole genome shotgun (WGS) entry which is preliminary data.</text>
</comment>
<feature type="region of interest" description="Disordered" evidence="1">
    <location>
        <begin position="45"/>
        <end position="66"/>
    </location>
</feature>
<evidence type="ECO:0000313" key="4">
    <source>
        <dbReference type="Proteomes" id="UP001281447"/>
    </source>
</evidence>
<gene>
    <name evidence="3" type="ORF">RWE15_12785</name>
</gene>